<keyword evidence="4" id="KW-0808">Transferase</keyword>
<evidence type="ECO:0000259" key="6">
    <source>
        <dbReference type="Pfam" id="PF02475"/>
    </source>
</evidence>
<dbReference type="Pfam" id="PF02475">
    <property type="entry name" value="TRM5-TYW2_MTfase"/>
    <property type="match status" value="1"/>
</dbReference>
<dbReference type="InterPro" id="IPR014008">
    <property type="entry name" value="Cbl_synth_MTase_CbiT"/>
</dbReference>
<keyword evidence="5" id="KW-0949">S-adenosyl-L-methionine</keyword>
<protein>
    <recommendedName>
        <fullName evidence="6">TRM5/TYW2-like methyltransferase domain-containing protein</fullName>
    </recommendedName>
</protein>
<sequence length="194" mass="21555">MWKYVVPGIPDEYFEKDNFPMTKEEIRVLSISKLKLKEDSILWDIGAGTGSISVEAALLSNKGTVYAIEKEREGIELINKNVSKFAVTNLVTVLGEAPEVLFPLPQPDRVFIGGSGKRIQDILEVVDEKLRKKGILVANAITLETMWALTDFLKKRPYKVEVLSVSIAVSKSAGDKTMMIARNPIYIITGQKEG</sequence>
<dbReference type="InterPro" id="IPR029063">
    <property type="entry name" value="SAM-dependent_MTases_sf"/>
</dbReference>
<keyword evidence="3" id="KW-0489">Methyltransferase</keyword>
<dbReference type="GO" id="GO:0009236">
    <property type="term" value="P:cobalamin biosynthetic process"/>
    <property type="evidence" value="ECO:0007669"/>
    <property type="project" value="UniProtKB-UniPathway"/>
</dbReference>
<dbReference type="RefSeq" id="WP_022588905.1">
    <property type="nucleotide sequence ID" value="NZ_AXDC01000056.1"/>
</dbReference>
<dbReference type="PANTHER" id="PTHR43182">
    <property type="entry name" value="COBALT-PRECORRIN-6B C(15)-METHYLTRANSFERASE (DECARBOXYLATING)"/>
    <property type="match status" value="1"/>
</dbReference>
<proteinExistence type="inferred from homology"/>
<comment type="caution">
    <text evidence="7">The sequence shown here is derived from an EMBL/GenBank/DDBJ whole genome shotgun (WGS) entry which is preliminary data.</text>
</comment>
<evidence type="ECO:0000256" key="4">
    <source>
        <dbReference type="ARBA" id="ARBA00022679"/>
    </source>
</evidence>
<dbReference type="InterPro" id="IPR023475">
    <property type="entry name" value="CbiT"/>
</dbReference>
<dbReference type="UniPathway" id="UPA00148"/>
<dbReference type="PATRIC" id="fig|1388761.3.peg.2788"/>
<accession>U5CPB2</accession>
<dbReference type="AlphaFoldDB" id="U5CPB2"/>
<organism evidence="7 8">
    <name type="scientific">Caldanaerobacter subterraneus subsp. yonseiensis KB-1</name>
    <dbReference type="NCBI Taxonomy" id="1388761"/>
    <lineage>
        <taxon>Bacteria</taxon>
        <taxon>Bacillati</taxon>
        <taxon>Bacillota</taxon>
        <taxon>Clostridia</taxon>
        <taxon>Thermoanaerobacterales</taxon>
        <taxon>Thermoanaerobacteraceae</taxon>
        <taxon>Caldanaerobacter</taxon>
    </lineage>
</organism>
<dbReference type="HAMAP" id="MF_00786">
    <property type="entry name" value="CbiT"/>
    <property type="match status" value="1"/>
</dbReference>
<dbReference type="PANTHER" id="PTHR43182:SF1">
    <property type="entry name" value="COBALT-PRECORRIN-7 C(5)-METHYLTRANSFERASE"/>
    <property type="match status" value="1"/>
</dbReference>
<dbReference type="CDD" id="cd02440">
    <property type="entry name" value="AdoMet_MTases"/>
    <property type="match status" value="1"/>
</dbReference>
<reference evidence="7 8" key="1">
    <citation type="journal article" date="2013" name="Genome Announc.">
        <title>Draft Genome Sequence of an Anaerobic and Extremophilic Bacterium, Caldanaerobacter yonseiensis, Isolated from a Geothermal Hot Stream.</title>
        <authorList>
            <person name="Lee S.J."/>
            <person name="Lee Y.J."/>
            <person name="Park G.S."/>
            <person name="Kim B.C."/>
            <person name="Lee S.J."/>
            <person name="Shin J.H."/>
            <person name="Lee D.W."/>
        </authorList>
    </citation>
    <scope>NUCLEOTIDE SEQUENCE [LARGE SCALE GENOMIC DNA]</scope>
    <source>
        <strain evidence="7 8">KB-1</strain>
    </source>
</reference>
<keyword evidence="2" id="KW-0169">Cobalamin biosynthesis</keyword>
<dbReference type="InterPro" id="IPR050714">
    <property type="entry name" value="Cobalamin_biosynth_MTase"/>
</dbReference>
<comment type="pathway">
    <text evidence="1">Cofactor biosynthesis; adenosylcobalamin biosynthesis.</text>
</comment>
<evidence type="ECO:0000313" key="8">
    <source>
        <dbReference type="Proteomes" id="UP000016856"/>
    </source>
</evidence>
<evidence type="ECO:0000256" key="5">
    <source>
        <dbReference type="ARBA" id="ARBA00022691"/>
    </source>
</evidence>
<gene>
    <name evidence="7" type="ORF">O163_13935</name>
</gene>
<dbReference type="Proteomes" id="UP000016856">
    <property type="component" value="Unassembled WGS sequence"/>
</dbReference>
<evidence type="ECO:0000313" key="7">
    <source>
        <dbReference type="EMBL" id="ERM90786.1"/>
    </source>
</evidence>
<dbReference type="SUPFAM" id="SSF53335">
    <property type="entry name" value="S-adenosyl-L-methionine-dependent methyltransferases"/>
    <property type="match status" value="1"/>
</dbReference>
<dbReference type="InterPro" id="IPR056743">
    <property type="entry name" value="TRM5-TYW2-like_MTfase"/>
</dbReference>
<evidence type="ECO:0000256" key="2">
    <source>
        <dbReference type="ARBA" id="ARBA00022573"/>
    </source>
</evidence>
<name>U5CPB2_CALSX</name>
<evidence type="ECO:0000256" key="3">
    <source>
        <dbReference type="ARBA" id="ARBA00022603"/>
    </source>
</evidence>
<dbReference type="EMBL" id="AXDC01000056">
    <property type="protein sequence ID" value="ERM90786.1"/>
    <property type="molecule type" value="Genomic_DNA"/>
</dbReference>
<feature type="domain" description="TRM5/TYW2-like methyltransferase" evidence="6">
    <location>
        <begin position="36"/>
        <end position="140"/>
    </location>
</feature>
<evidence type="ECO:0000256" key="1">
    <source>
        <dbReference type="ARBA" id="ARBA00004953"/>
    </source>
</evidence>
<dbReference type="NCBIfam" id="TIGR02469">
    <property type="entry name" value="CbiT"/>
    <property type="match status" value="1"/>
</dbReference>
<dbReference type="Gene3D" id="3.40.50.150">
    <property type="entry name" value="Vaccinia Virus protein VP39"/>
    <property type="match status" value="1"/>
</dbReference>
<dbReference type="GO" id="GO:0032259">
    <property type="term" value="P:methylation"/>
    <property type="evidence" value="ECO:0007669"/>
    <property type="project" value="UniProtKB-KW"/>
</dbReference>
<dbReference type="GO" id="GO:0008276">
    <property type="term" value="F:protein methyltransferase activity"/>
    <property type="evidence" value="ECO:0007669"/>
    <property type="project" value="InterPro"/>
</dbReference>